<gene>
    <name evidence="2" type="ORF">DKZ56_10540</name>
</gene>
<evidence type="ECO:0000256" key="1">
    <source>
        <dbReference type="SAM" id="Phobius"/>
    </source>
</evidence>
<feature type="transmembrane region" description="Helical" evidence="1">
    <location>
        <begin position="143"/>
        <end position="158"/>
    </location>
</feature>
<protein>
    <recommendedName>
        <fullName evidence="4">DUF2157 domain-containing protein</fullName>
    </recommendedName>
</protein>
<evidence type="ECO:0008006" key="4">
    <source>
        <dbReference type="Google" id="ProtNLM"/>
    </source>
</evidence>
<evidence type="ECO:0000313" key="2">
    <source>
        <dbReference type="EMBL" id="QBK26263.1"/>
    </source>
</evidence>
<accession>A0A4P6USY2</accession>
<dbReference type="RefSeq" id="WP_208649954.1">
    <property type="nucleotide sequence ID" value="NZ_CP036528.1"/>
</dbReference>
<proteinExistence type="predicted"/>
<keyword evidence="1" id="KW-1133">Transmembrane helix</keyword>
<feature type="transmembrane region" description="Helical" evidence="1">
    <location>
        <begin position="62"/>
        <end position="80"/>
    </location>
</feature>
<keyword evidence="3" id="KW-1185">Reference proteome</keyword>
<feature type="transmembrane region" description="Helical" evidence="1">
    <location>
        <begin position="86"/>
        <end position="105"/>
    </location>
</feature>
<sequence length="188" mass="21635">MENPKRQIIINEILFWKQNKLLPEQYCDFLLTLYMEGEDIEEQENISFKKSIKVKEKRKKRLFALGILLFSIALLALLFFLSSYYFVIGAIVVGIVAILLIIYSYKFAKKHDFITPILQVAAALLIFGISVKVSLVYFENNNVVLYSLLIANCLMWTITGARLKLLYFTISGVLGLLIIIGYQIFFLS</sequence>
<name>A0A4P6USY2_9BACL</name>
<feature type="transmembrane region" description="Helical" evidence="1">
    <location>
        <begin position="165"/>
        <end position="185"/>
    </location>
</feature>
<dbReference type="AlphaFoldDB" id="A0A4P6USY2"/>
<dbReference type="KEGG" id="uth:DKZ56_10540"/>
<feature type="transmembrane region" description="Helical" evidence="1">
    <location>
        <begin position="117"/>
        <end position="137"/>
    </location>
</feature>
<dbReference type="Proteomes" id="UP000291151">
    <property type="component" value="Chromosome"/>
</dbReference>
<dbReference type="Gene3D" id="1.20.1640.10">
    <property type="entry name" value="Multidrug efflux transporter AcrB transmembrane domain"/>
    <property type="match status" value="1"/>
</dbReference>
<dbReference type="EMBL" id="CP036528">
    <property type="protein sequence ID" value="QBK26263.1"/>
    <property type="molecule type" value="Genomic_DNA"/>
</dbReference>
<organism evidence="2 3">
    <name type="scientific">Ureibacillus thermophilus</name>
    <dbReference type="NCBI Taxonomy" id="367743"/>
    <lineage>
        <taxon>Bacteria</taxon>
        <taxon>Bacillati</taxon>
        <taxon>Bacillota</taxon>
        <taxon>Bacilli</taxon>
        <taxon>Bacillales</taxon>
        <taxon>Caryophanaceae</taxon>
        <taxon>Ureibacillus</taxon>
    </lineage>
</organism>
<keyword evidence="1" id="KW-0472">Membrane</keyword>
<reference evidence="2 3" key="1">
    <citation type="submission" date="2019-02" db="EMBL/GenBank/DDBJ databases">
        <title>Ureibacillus thermophilus.</title>
        <authorList>
            <person name="Sunny J.S."/>
            <person name="Natarajan A."/>
            <person name="Saleena L.M."/>
        </authorList>
    </citation>
    <scope>NUCLEOTIDE SEQUENCE [LARGE SCALE GENOMIC DNA]</scope>
    <source>
        <strain evidence="2 3">LM102</strain>
    </source>
</reference>
<evidence type="ECO:0000313" key="3">
    <source>
        <dbReference type="Proteomes" id="UP000291151"/>
    </source>
</evidence>
<keyword evidence="1" id="KW-0812">Transmembrane</keyword>